<reference evidence="3" key="1">
    <citation type="journal article" date="2022" name="Int. J. Mol. Sci.">
        <title>Draft Genome of Tanacetum Coccineum: Genomic Comparison of Closely Related Tanacetum-Family Plants.</title>
        <authorList>
            <person name="Yamashiro T."/>
            <person name="Shiraishi A."/>
            <person name="Nakayama K."/>
            <person name="Satake H."/>
        </authorList>
    </citation>
    <scope>NUCLEOTIDE SEQUENCE</scope>
</reference>
<feature type="transmembrane region" description="Helical" evidence="2">
    <location>
        <begin position="47"/>
        <end position="69"/>
    </location>
</feature>
<dbReference type="EMBL" id="BQNB010015720">
    <property type="protein sequence ID" value="GJT43334.1"/>
    <property type="molecule type" value="Genomic_DNA"/>
</dbReference>
<evidence type="ECO:0000313" key="3">
    <source>
        <dbReference type="EMBL" id="GJT43334.1"/>
    </source>
</evidence>
<keyword evidence="4" id="KW-1185">Reference proteome</keyword>
<evidence type="ECO:0000256" key="2">
    <source>
        <dbReference type="SAM" id="Phobius"/>
    </source>
</evidence>
<keyword evidence="2" id="KW-0812">Transmembrane</keyword>
<accession>A0ABQ5E1Y2</accession>
<name>A0ABQ5E1Y2_9ASTR</name>
<dbReference type="Proteomes" id="UP001151760">
    <property type="component" value="Unassembled WGS sequence"/>
</dbReference>
<sequence>MVFFGMISPNSFLSSILLLVVIIVMVVFVVVVLVVVVIAIVGVVIVVVFGIVVVVGGVSSIFKLSFVIVDSFSCYWSSHSWPMRAIYFQLRVFLIRPSSLIGLIYSNGCVYDSTRTGPSLVSSTVVNFPLFATGISLGPVFLLGLSVFAMAAVCASRAVVKSAISCRMVSKVMAGVSDVDVFLEAILSINKRTCSRMTSQVLKVGNIVEEENREQIRFLGGNSSSGTKKHRGSNSSDGGNTEDGVKIVGGVIGSGDEIEFSEELKDLLPAKAGK</sequence>
<keyword evidence="2" id="KW-1133">Transmembrane helix</keyword>
<evidence type="ECO:0000313" key="4">
    <source>
        <dbReference type="Proteomes" id="UP001151760"/>
    </source>
</evidence>
<gene>
    <name evidence="3" type="ORF">Tco_0952049</name>
</gene>
<proteinExistence type="predicted"/>
<comment type="caution">
    <text evidence="3">The sequence shown here is derived from an EMBL/GenBank/DDBJ whole genome shotgun (WGS) entry which is preliminary data.</text>
</comment>
<evidence type="ECO:0008006" key="5">
    <source>
        <dbReference type="Google" id="ProtNLM"/>
    </source>
</evidence>
<feature type="transmembrane region" description="Helical" evidence="2">
    <location>
        <begin position="12"/>
        <end position="41"/>
    </location>
</feature>
<reference evidence="3" key="2">
    <citation type="submission" date="2022-01" db="EMBL/GenBank/DDBJ databases">
        <authorList>
            <person name="Yamashiro T."/>
            <person name="Shiraishi A."/>
            <person name="Satake H."/>
            <person name="Nakayama K."/>
        </authorList>
    </citation>
    <scope>NUCLEOTIDE SEQUENCE</scope>
</reference>
<protein>
    <recommendedName>
        <fullName evidence="5">ABC transmembrane type-1 domain-containing protein</fullName>
    </recommendedName>
</protein>
<feature type="region of interest" description="Disordered" evidence="1">
    <location>
        <begin position="218"/>
        <end position="247"/>
    </location>
</feature>
<keyword evidence="2" id="KW-0472">Membrane</keyword>
<evidence type="ECO:0000256" key="1">
    <source>
        <dbReference type="SAM" id="MobiDB-lite"/>
    </source>
</evidence>
<organism evidence="3 4">
    <name type="scientific">Tanacetum coccineum</name>
    <dbReference type="NCBI Taxonomy" id="301880"/>
    <lineage>
        <taxon>Eukaryota</taxon>
        <taxon>Viridiplantae</taxon>
        <taxon>Streptophyta</taxon>
        <taxon>Embryophyta</taxon>
        <taxon>Tracheophyta</taxon>
        <taxon>Spermatophyta</taxon>
        <taxon>Magnoliopsida</taxon>
        <taxon>eudicotyledons</taxon>
        <taxon>Gunneridae</taxon>
        <taxon>Pentapetalae</taxon>
        <taxon>asterids</taxon>
        <taxon>campanulids</taxon>
        <taxon>Asterales</taxon>
        <taxon>Asteraceae</taxon>
        <taxon>Asteroideae</taxon>
        <taxon>Anthemideae</taxon>
        <taxon>Anthemidinae</taxon>
        <taxon>Tanacetum</taxon>
    </lineage>
</organism>
<feature type="transmembrane region" description="Helical" evidence="2">
    <location>
        <begin position="128"/>
        <end position="155"/>
    </location>
</feature>